<protein>
    <submittedName>
        <fullName evidence="1">Uncharacterized protein</fullName>
    </submittedName>
</protein>
<dbReference type="Proteomes" id="UP000821865">
    <property type="component" value="Chromosome 4"/>
</dbReference>
<name>A0ACB8D0N1_DERSI</name>
<keyword evidence="2" id="KW-1185">Reference proteome</keyword>
<gene>
    <name evidence="1" type="ORF">HPB49_022820</name>
</gene>
<organism evidence="1 2">
    <name type="scientific">Dermacentor silvarum</name>
    <name type="common">Tick</name>
    <dbReference type="NCBI Taxonomy" id="543639"/>
    <lineage>
        <taxon>Eukaryota</taxon>
        <taxon>Metazoa</taxon>
        <taxon>Ecdysozoa</taxon>
        <taxon>Arthropoda</taxon>
        <taxon>Chelicerata</taxon>
        <taxon>Arachnida</taxon>
        <taxon>Acari</taxon>
        <taxon>Parasitiformes</taxon>
        <taxon>Ixodida</taxon>
        <taxon>Ixodoidea</taxon>
        <taxon>Ixodidae</taxon>
        <taxon>Rhipicephalinae</taxon>
        <taxon>Dermacentor</taxon>
    </lineage>
</organism>
<proteinExistence type="predicted"/>
<accession>A0ACB8D0N1</accession>
<dbReference type="EMBL" id="CM023473">
    <property type="protein sequence ID" value="KAH7954924.1"/>
    <property type="molecule type" value="Genomic_DNA"/>
</dbReference>
<evidence type="ECO:0000313" key="1">
    <source>
        <dbReference type="EMBL" id="KAH7954924.1"/>
    </source>
</evidence>
<comment type="caution">
    <text evidence="1">The sequence shown here is derived from an EMBL/GenBank/DDBJ whole genome shotgun (WGS) entry which is preliminary data.</text>
</comment>
<reference evidence="1" key="1">
    <citation type="submission" date="2020-05" db="EMBL/GenBank/DDBJ databases">
        <title>Large-scale comparative analyses of tick genomes elucidate their genetic diversity and vector capacities.</title>
        <authorList>
            <person name="Jia N."/>
            <person name="Wang J."/>
            <person name="Shi W."/>
            <person name="Du L."/>
            <person name="Sun Y."/>
            <person name="Zhan W."/>
            <person name="Jiang J."/>
            <person name="Wang Q."/>
            <person name="Zhang B."/>
            <person name="Ji P."/>
            <person name="Sakyi L.B."/>
            <person name="Cui X."/>
            <person name="Yuan T."/>
            <person name="Jiang B."/>
            <person name="Yang W."/>
            <person name="Lam T.T.-Y."/>
            <person name="Chang Q."/>
            <person name="Ding S."/>
            <person name="Wang X."/>
            <person name="Zhu J."/>
            <person name="Ruan X."/>
            <person name="Zhao L."/>
            <person name="Wei J."/>
            <person name="Que T."/>
            <person name="Du C."/>
            <person name="Cheng J."/>
            <person name="Dai P."/>
            <person name="Han X."/>
            <person name="Huang E."/>
            <person name="Gao Y."/>
            <person name="Liu J."/>
            <person name="Shao H."/>
            <person name="Ye R."/>
            <person name="Li L."/>
            <person name="Wei W."/>
            <person name="Wang X."/>
            <person name="Wang C."/>
            <person name="Yang T."/>
            <person name="Huo Q."/>
            <person name="Li W."/>
            <person name="Guo W."/>
            <person name="Chen H."/>
            <person name="Zhou L."/>
            <person name="Ni X."/>
            <person name="Tian J."/>
            <person name="Zhou Y."/>
            <person name="Sheng Y."/>
            <person name="Liu T."/>
            <person name="Pan Y."/>
            <person name="Xia L."/>
            <person name="Li J."/>
            <person name="Zhao F."/>
            <person name="Cao W."/>
        </authorList>
    </citation>
    <scope>NUCLEOTIDE SEQUENCE</scope>
    <source>
        <strain evidence="1">Dsil-2018</strain>
    </source>
</reference>
<sequence length="626" mass="67674">MHEVACPSALFRTGLALTTVPRAATSPTTLGVLGSSKLEPCQGATQKTSSVNTSRLSSQRSGRRHHPAAPIGVRNEHRGRGVFGAAFAAVLPNTSVEAEQLGISPQLVGAMMAAVPFSTVLAAVSLPYFRSRVATIKRAMILVTLGQGTCHLLAMRVTRGHRRASVDLTVRMQCFPAENASTSTPLTVCLDNPLNRQPNLCPQDSTVDPGSRSQEDIHDSDSQALECTFKCGCFWDQDADYASAEFSPPANKCLVSDHRLLHCGESYCLAVSKETHLAILCDEESTPPCRMRCHERRLRRGERTAALTNWSDVLRSLRKAVVWSYLLLRLLAIVFSGVAVTLTDAAAHLVQDADEPPRLLLRAASTDPNRLWGSAGWGAASLLAGQLNHWKGPEGGAFINFAPAVYLSAGMNAVDVVAIMLLRMPLREVPYRRLFESEPSAYRKRRTYFYMALAYVVGSLSGAIWVFGPLRLRLLGAVPQLLAATTAVQVFGGELVHTFASERIVQLMGLRNAASASILSLFARLLAYGLVPLPWALLPVEVAQGLSVGLYSRTTLALAIGDPPQGKTERQPAAGACFGAFVAGCLIPVMEINRTFVLYSVVALVAFYVQFSFSLFCSKRDSADET</sequence>
<evidence type="ECO:0000313" key="2">
    <source>
        <dbReference type="Proteomes" id="UP000821865"/>
    </source>
</evidence>